<dbReference type="InterPro" id="IPR050149">
    <property type="entry name" value="Collagen_superfamily"/>
</dbReference>
<keyword evidence="6" id="KW-0812">Transmembrane</keyword>
<comment type="caution">
    <text evidence="4">Lacks conserved residue(s) required for the propagation of feature annotation.</text>
</comment>
<dbReference type="GO" id="GO:0031012">
    <property type="term" value="C:extracellular matrix"/>
    <property type="evidence" value="ECO:0007669"/>
    <property type="project" value="TreeGrafter"/>
</dbReference>
<dbReference type="Pfam" id="PF14670">
    <property type="entry name" value="FXa_inhibition"/>
    <property type="match status" value="2"/>
</dbReference>
<dbReference type="InterPro" id="IPR001881">
    <property type="entry name" value="EGF-like_Ca-bd_dom"/>
</dbReference>
<keyword evidence="1 4" id="KW-0245">EGF-like domain</keyword>
<dbReference type="InterPro" id="IPR000742">
    <property type="entry name" value="EGF"/>
</dbReference>
<sequence>MEVSQAIFSGVVLFLTFIYIDAQTICTPSSLGADNYIGNKRGVSALSFGMLKSIILDDYILPAGKLTKFDFSTSSTSPGVKLQIWRPIEGSSVSFRLVHETVPAITTAGHLTVDPDSVFYVANCDRIGFTNIAEASAISHTFAPDQVGSIASVFEHSGTVPVVGQEVVFNVGSSDSRAFAIKVQVNTSSQDPLKGPPGPPGDIGPPGEKGDVGEPGAKGETGAKGPTGTPGTKGESGLKGETGQPGSKGDQGARGDQGPSGEKGEAGTPGDPGQKGDPGAQGPQGIQGPKGEAGADSGPPGSPGDTGPKGEKGSLGERGETGEPGVKGADGDTGAKGIKGDSGEPGDPGAAGLKGDVGPQGSKGEPGPLGPGAYDTDECEVNNGLCRQTCINTFGSYHCECDPGWKLDSNGLTCSDIDECASDNGGCEQTCTNTVGSFQCSCSDAFRLANNKLSCNDFNECSSGNGGCSGTQTCANTIGSRLCLENGGSTTGGQAGALGNIMSGDLVFGLLIWAGILTLLVFILIILVCVKWCENKRREKMLRQYYRQDAMEVKSNFSDPYSDGNHPGFTLPRLSIDKR</sequence>
<dbReference type="EMBL" id="CAIIXF020000010">
    <property type="protein sequence ID" value="CAH1797066.1"/>
    <property type="molecule type" value="Genomic_DNA"/>
</dbReference>
<dbReference type="CDD" id="cd00054">
    <property type="entry name" value="EGF_CA"/>
    <property type="match status" value="2"/>
</dbReference>
<dbReference type="PROSITE" id="PS01187">
    <property type="entry name" value="EGF_CA"/>
    <property type="match status" value="1"/>
</dbReference>
<dbReference type="FunFam" id="2.10.25.10:FF:000240">
    <property type="entry name" value="Vitamin K-dependent protein S"/>
    <property type="match status" value="2"/>
</dbReference>
<keyword evidence="3" id="KW-1015">Disulfide bond</keyword>
<keyword evidence="2" id="KW-0677">Repeat</keyword>
<evidence type="ECO:0000256" key="6">
    <source>
        <dbReference type="SAM" id="Phobius"/>
    </source>
</evidence>
<dbReference type="GO" id="GO:0030198">
    <property type="term" value="P:extracellular matrix organization"/>
    <property type="evidence" value="ECO:0007669"/>
    <property type="project" value="TreeGrafter"/>
</dbReference>
<dbReference type="AlphaFoldDB" id="A0A8J1U1S4"/>
<feature type="compositionally biased region" description="Low complexity" evidence="5">
    <location>
        <begin position="214"/>
        <end position="235"/>
    </location>
</feature>
<dbReference type="SMART" id="SM00179">
    <property type="entry name" value="EGF_CA"/>
    <property type="match status" value="2"/>
</dbReference>
<dbReference type="Pfam" id="PF07645">
    <property type="entry name" value="EGF_CA"/>
    <property type="match status" value="1"/>
</dbReference>
<proteinExistence type="predicted"/>
<feature type="transmembrane region" description="Helical" evidence="6">
    <location>
        <begin position="510"/>
        <end position="533"/>
    </location>
</feature>
<feature type="compositionally biased region" description="Pro residues" evidence="5">
    <location>
        <begin position="194"/>
        <end position="203"/>
    </location>
</feature>
<evidence type="ECO:0000256" key="4">
    <source>
        <dbReference type="PROSITE-ProRule" id="PRU00076"/>
    </source>
</evidence>
<evidence type="ECO:0000256" key="3">
    <source>
        <dbReference type="ARBA" id="ARBA00023157"/>
    </source>
</evidence>
<dbReference type="InterPro" id="IPR000152">
    <property type="entry name" value="EGF-type_Asp/Asn_hydroxyl_site"/>
</dbReference>
<dbReference type="InterPro" id="IPR008160">
    <property type="entry name" value="Collagen"/>
</dbReference>
<dbReference type="Pfam" id="PF01391">
    <property type="entry name" value="Collagen"/>
    <property type="match status" value="2"/>
</dbReference>
<accession>A0A8J1U1S4</accession>
<dbReference type="InterPro" id="IPR009030">
    <property type="entry name" value="Growth_fac_rcpt_cys_sf"/>
</dbReference>
<feature type="chain" id="PRO_5043949856" evidence="7">
    <location>
        <begin position="23"/>
        <end position="579"/>
    </location>
</feature>
<evidence type="ECO:0000256" key="7">
    <source>
        <dbReference type="SAM" id="SignalP"/>
    </source>
</evidence>
<dbReference type="Gene3D" id="2.10.25.10">
    <property type="entry name" value="Laminin"/>
    <property type="match status" value="2"/>
</dbReference>
<dbReference type="GO" id="GO:0030020">
    <property type="term" value="F:extracellular matrix structural constituent conferring tensile strength"/>
    <property type="evidence" value="ECO:0007669"/>
    <property type="project" value="TreeGrafter"/>
</dbReference>
<keyword evidence="6" id="KW-0472">Membrane</keyword>
<dbReference type="PROSITE" id="PS00010">
    <property type="entry name" value="ASX_HYDROXYL"/>
    <property type="match status" value="1"/>
</dbReference>
<feature type="region of interest" description="Disordered" evidence="5">
    <location>
        <begin position="186"/>
        <end position="372"/>
    </location>
</feature>
<dbReference type="GO" id="GO:0005615">
    <property type="term" value="C:extracellular space"/>
    <property type="evidence" value="ECO:0007669"/>
    <property type="project" value="TreeGrafter"/>
</dbReference>
<feature type="compositionally biased region" description="Low complexity" evidence="5">
    <location>
        <begin position="277"/>
        <end position="306"/>
    </location>
</feature>
<keyword evidence="9" id="KW-1185">Reference proteome</keyword>
<reference evidence="8" key="1">
    <citation type="submission" date="2022-03" db="EMBL/GenBank/DDBJ databases">
        <authorList>
            <person name="Martin C."/>
        </authorList>
    </citation>
    <scope>NUCLEOTIDE SEQUENCE</scope>
</reference>
<evidence type="ECO:0000256" key="1">
    <source>
        <dbReference type="ARBA" id="ARBA00022536"/>
    </source>
</evidence>
<dbReference type="GO" id="GO:0005509">
    <property type="term" value="F:calcium ion binding"/>
    <property type="evidence" value="ECO:0007669"/>
    <property type="project" value="InterPro"/>
</dbReference>
<dbReference type="PROSITE" id="PS50026">
    <property type="entry name" value="EGF_3"/>
    <property type="match status" value="1"/>
</dbReference>
<dbReference type="PANTHER" id="PTHR24023:SF914">
    <property type="entry name" value="OTOLIN-1"/>
    <property type="match status" value="1"/>
</dbReference>
<comment type="caution">
    <text evidence="8">The sequence shown here is derived from an EMBL/GenBank/DDBJ whole genome shotgun (WGS) entry which is preliminary data.</text>
</comment>
<dbReference type="SMART" id="SM00181">
    <property type="entry name" value="EGF"/>
    <property type="match status" value="2"/>
</dbReference>
<evidence type="ECO:0000256" key="5">
    <source>
        <dbReference type="SAM" id="MobiDB-lite"/>
    </source>
</evidence>
<organism evidence="8 9">
    <name type="scientific">Owenia fusiformis</name>
    <name type="common">Polychaete worm</name>
    <dbReference type="NCBI Taxonomy" id="6347"/>
    <lineage>
        <taxon>Eukaryota</taxon>
        <taxon>Metazoa</taxon>
        <taxon>Spiralia</taxon>
        <taxon>Lophotrochozoa</taxon>
        <taxon>Annelida</taxon>
        <taxon>Polychaeta</taxon>
        <taxon>Sedentaria</taxon>
        <taxon>Canalipalpata</taxon>
        <taxon>Sabellida</taxon>
        <taxon>Oweniida</taxon>
        <taxon>Oweniidae</taxon>
        <taxon>Owenia</taxon>
    </lineage>
</organism>
<dbReference type="Proteomes" id="UP000749559">
    <property type="component" value="Unassembled WGS sequence"/>
</dbReference>
<dbReference type="SUPFAM" id="SSF57184">
    <property type="entry name" value="Growth factor receptor domain"/>
    <property type="match status" value="1"/>
</dbReference>
<feature type="signal peptide" evidence="7">
    <location>
        <begin position="1"/>
        <end position="22"/>
    </location>
</feature>
<dbReference type="PROSITE" id="PS01186">
    <property type="entry name" value="EGF_2"/>
    <property type="match status" value="1"/>
</dbReference>
<feature type="region of interest" description="Disordered" evidence="5">
    <location>
        <begin position="557"/>
        <end position="579"/>
    </location>
</feature>
<dbReference type="InterPro" id="IPR049883">
    <property type="entry name" value="NOTCH1_EGF-like"/>
</dbReference>
<keyword evidence="6" id="KW-1133">Transmembrane helix</keyword>
<gene>
    <name evidence="8" type="ORF">OFUS_LOCUS21405</name>
</gene>
<evidence type="ECO:0000256" key="2">
    <source>
        <dbReference type="ARBA" id="ARBA00022737"/>
    </source>
</evidence>
<name>A0A8J1U1S4_OWEFU</name>
<dbReference type="InterPro" id="IPR018097">
    <property type="entry name" value="EGF_Ca-bd_CS"/>
</dbReference>
<dbReference type="OrthoDB" id="4062651at2759"/>
<protein>
    <submittedName>
        <fullName evidence="8">Uncharacterized protein</fullName>
    </submittedName>
</protein>
<evidence type="ECO:0000313" key="9">
    <source>
        <dbReference type="Proteomes" id="UP000749559"/>
    </source>
</evidence>
<evidence type="ECO:0000313" key="8">
    <source>
        <dbReference type="EMBL" id="CAH1797066.1"/>
    </source>
</evidence>
<keyword evidence="7" id="KW-0732">Signal</keyword>
<dbReference type="PANTHER" id="PTHR24023">
    <property type="entry name" value="COLLAGEN ALPHA"/>
    <property type="match status" value="1"/>
</dbReference>
<feature type="compositionally biased region" description="Basic and acidic residues" evidence="5">
    <location>
        <begin position="308"/>
        <end position="321"/>
    </location>
</feature>